<reference evidence="1" key="1">
    <citation type="submission" date="2023-04" db="EMBL/GenBank/DDBJ databases">
        <title>A chromosome-level genome assembly of the parasitoid wasp Eretmocerus hayati.</title>
        <authorList>
            <person name="Zhong Y."/>
            <person name="Liu S."/>
            <person name="Liu Y."/>
        </authorList>
    </citation>
    <scope>NUCLEOTIDE SEQUENCE</scope>
    <source>
        <strain evidence="1">ZJU_SS_LIU_2023</strain>
    </source>
</reference>
<comment type="caution">
    <text evidence="1">The sequence shown here is derived from an EMBL/GenBank/DDBJ whole genome shotgun (WGS) entry which is preliminary data.</text>
</comment>
<name>A0ACC2NSU2_9HYME</name>
<sequence>MLMRIACVWPYQGPIKYIGRGIIILTNLFLLIPMCIRVIEEFYSDKQNKIVIFEGINGFAYFSAILTKYLNCILGEKKLKVIYEKITNDWEEFSGKTNELHILQQRAKIALIKSLVFIVLIHVGWLMYSTSEAVIPLVLDILSPEKVPRKRHLCLYVQYFIDEEKYFTHLMTYLVIAIYSTVIVGQSTDPTYVLCMEHLLGLFEIVGFRIKEALDKKFVDSGQSTEEKLTASLRKCVVSSVRLHHRSIELRIEVSSCILRNGYPLATQVRYVTFTMFMYYYEFFINWPGQKLIDSSSDLCLSIYSSNFHESPVKIQQDLVLMMQRCTHPCKLKAGPIIEMKVSTALAIVKAGLTFMTLLASLNRRPALQLP</sequence>
<dbReference type="Proteomes" id="UP001239111">
    <property type="component" value="Chromosome 3"/>
</dbReference>
<proteinExistence type="predicted"/>
<gene>
    <name evidence="1" type="ORF">QAD02_005421</name>
</gene>
<organism evidence="1 2">
    <name type="scientific">Eretmocerus hayati</name>
    <dbReference type="NCBI Taxonomy" id="131215"/>
    <lineage>
        <taxon>Eukaryota</taxon>
        <taxon>Metazoa</taxon>
        <taxon>Ecdysozoa</taxon>
        <taxon>Arthropoda</taxon>
        <taxon>Hexapoda</taxon>
        <taxon>Insecta</taxon>
        <taxon>Pterygota</taxon>
        <taxon>Neoptera</taxon>
        <taxon>Endopterygota</taxon>
        <taxon>Hymenoptera</taxon>
        <taxon>Apocrita</taxon>
        <taxon>Proctotrupomorpha</taxon>
        <taxon>Chalcidoidea</taxon>
        <taxon>Aphelinidae</taxon>
        <taxon>Aphelininae</taxon>
        <taxon>Eretmocerus</taxon>
    </lineage>
</organism>
<protein>
    <submittedName>
        <fullName evidence="1">Uncharacterized protein</fullName>
    </submittedName>
</protein>
<evidence type="ECO:0000313" key="2">
    <source>
        <dbReference type="Proteomes" id="UP001239111"/>
    </source>
</evidence>
<accession>A0ACC2NSU2</accession>
<keyword evidence="2" id="KW-1185">Reference proteome</keyword>
<evidence type="ECO:0000313" key="1">
    <source>
        <dbReference type="EMBL" id="KAJ8674159.1"/>
    </source>
</evidence>
<dbReference type="EMBL" id="CM056743">
    <property type="protein sequence ID" value="KAJ8674159.1"/>
    <property type="molecule type" value="Genomic_DNA"/>
</dbReference>